<proteinExistence type="predicted"/>
<evidence type="ECO:0000256" key="1">
    <source>
        <dbReference type="SAM" id="MobiDB-lite"/>
    </source>
</evidence>
<evidence type="ECO:0000313" key="2">
    <source>
        <dbReference type="EMBL" id="KAK1131549.1"/>
    </source>
</evidence>
<feature type="compositionally biased region" description="Basic and acidic residues" evidence="1">
    <location>
        <begin position="39"/>
        <end position="49"/>
    </location>
</feature>
<accession>A0AA40KSU6</accession>
<evidence type="ECO:0000313" key="3">
    <source>
        <dbReference type="Proteomes" id="UP001177670"/>
    </source>
</evidence>
<dbReference type="Proteomes" id="UP001177670">
    <property type="component" value="Unassembled WGS sequence"/>
</dbReference>
<protein>
    <submittedName>
        <fullName evidence="2">Uncharacterized protein</fullName>
    </submittedName>
</protein>
<keyword evidence="3" id="KW-1185">Reference proteome</keyword>
<dbReference type="EMBL" id="JAHYIQ010000006">
    <property type="protein sequence ID" value="KAK1131549.1"/>
    <property type="molecule type" value="Genomic_DNA"/>
</dbReference>
<feature type="compositionally biased region" description="Polar residues" evidence="1">
    <location>
        <begin position="13"/>
        <end position="24"/>
    </location>
</feature>
<organism evidence="2 3">
    <name type="scientific">Melipona bicolor</name>
    <dbReference type="NCBI Taxonomy" id="60889"/>
    <lineage>
        <taxon>Eukaryota</taxon>
        <taxon>Metazoa</taxon>
        <taxon>Ecdysozoa</taxon>
        <taxon>Arthropoda</taxon>
        <taxon>Hexapoda</taxon>
        <taxon>Insecta</taxon>
        <taxon>Pterygota</taxon>
        <taxon>Neoptera</taxon>
        <taxon>Endopterygota</taxon>
        <taxon>Hymenoptera</taxon>
        <taxon>Apocrita</taxon>
        <taxon>Aculeata</taxon>
        <taxon>Apoidea</taxon>
        <taxon>Anthophila</taxon>
        <taxon>Apidae</taxon>
        <taxon>Melipona</taxon>
    </lineage>
</organism>
<sequence length="84" mass="9179">MNPVKVKSRLEENTSTITPTSQRLRTIFDQFSKPNHQNHTAEGKKRLGESDSTAESTLVVNERTVVTGRTISCHAIGAVGETPS</sequence>
<feature type="region of interest" description="Disordered" evidence="1">
    <location>
        <begin position="1"/>
        <end position="55"/>
    </location>
</feature>
<name>A0AA40KSU6_9HYME</name>
<comment type="caution">
    <text evidence="2">The sequence shown here is derived from an EMBL/GenBank/DDBJ whole genome shotgun (WGS) entry which is preliminary data.</text>
</comment>
<reference evidence="2" key="1">
    <citation type="submission" date="2021-10" db="EMBL/GenBank/DDBJ databases">
        <title>Melipona bicolor Genome sequencing and assembly.</title>
        <authorList>
            <person name="Araujo N.S."/>
            <person name="Arias M.C."/>
        </authorList>
    </citation>
    <scope>NUCLEOTIDE SEQUENCE</scope>
    <source>
        <strain evidence="2">USP_2M_L1-L4_2017</strain>
        <tissue evidence="2">Whole body</tissue>
    </source>
</reference>
<gene>
    <name evidence="2" type="ORF">K0M31_017835</name>
</gene>
<dbReference type="AlphaFoldDB" id="A0AA40KSU6"/>